<dbReference type="SMART" id="SM00065">
    <property type="entry name" value="GAF"/>
    <property type="match status" value="1"/>
</dbReference>
<dbReference type="SMART" id="SM00331">
    <property type="entry name" value="PP2C_SIG"/>
    <property type="match status" value="1"/>
</dbReference>
<dbReference type="InterPro" id="IPR001932">
    <property type="entry name" value="PPM-type_phosphatase-like_dom"/>
</dbReference>
<dbReference type="Pfam" id="PF07228">
    <property type="entry name" value="SpoIIE"/>
    <property type="match status" value="1"/>
</dbReference>
<dbReference type="RefSeq" id="WP_344687343.1">
    <property type="nucleotide sequence ID" value="NZ_BAAAVV010000002.1"/>
</dbReference>
<dbReference type="InterPro" id="IPR000700">
    <property type="entry name" value="PAS-assoc_C"/>
</dbReference>
<dbReference type="CDD" id="cd00130">
    <property type="entry name" value="PAS"/>
    <property type="match status" value="1"/>
</dbReference>
<accession>A0ABP6NW46</accession>
<dbReference type="InterPro" id="IPR029016">
    <property type="entry name" value="GAF-like_dom_sf"/>
</dbReference>
<dbReference type="PANTHER" id="PTHR43156">
    <property type="entry name" value="STAGE II SPORULATION PROTEIN E-RELATED"/>
    <property type="match status" value="1"/>
</dbReference>
<dbReference type="NCBIfam" id="TIGR00229">
    <property type="entry name" value="sensory_box"/>
    <property type="match status" value="1"/>
</dbReference>
<dbReference type="Gene3D" id="3.30.450.40">
    <property type="match status" value="2"/>
</dbReference>
<evidence type="ECO:0008006" key="6">
    <source>
        <dbReference type="Google" id="ProtNLM"/>
    </source>
</evidence>
<keyword evidence="1" id="KW-0378">Hydrolase</keyword>
<dbReference type="Pfam" id="PF13185">
    <property type="entry name" value="GAF_2"/>
    <property type="match status" value="1"/>
</dbReference>
<protein>
    <recommendedName>
        <fullName evidence="6">Serine/threonine-protein kinase RsbW</fullName>
    </recommendedName>
</protein>
<proteinExistence type="predicted"/>
<dbReference type="SUPFAM" id="SSF81606">
    <property type="entry name" value="PP2C-like"/>
    <property type="match status" value="1"/>
</dbReference>
<dbReference type="SUPFAM" id="SSF55781">
    <property type="entry name" value="GAF domain-like"/>
    <property type="match status" value="2"/>
</dbReference>
<reference evidence="5" key="1">
    <citation type="journal article" date="2019" name="Int. J. Syst. Evol. Microbiol.">
        <title>The Global Catalogue of Microorganisms (GCM) 10K type strain sequencing project: providing services to taxonomists for standard genome sequencing and annotation.</title>
        <authorList>
            <consortium name="The Broad Institute Genomics Platform"/>
            <consortium name="The Broad Institute Genome Sequencing Center for Infectious Disease"/>
            <person name="Wu L."/>
            <person name="Ma J."/>
        </authorList>
    </citation>
    <scope>NUCLEOTIDE SEQUENCE [LARGE SCALE GENOMIC DNA]</scope>
    <source>
        <strain evidence="5">JCM 15614</strain>
    </source>
</reference>
<dbReference type="Gene3D" id="3.30.450.20">
    <property type="entry name" value="PAS domain"/>
    <property type="match status" value="1"/>
</dbReference>
<dbReference type="Proteomes" id="UP001499924">
    <property type="component" value="Unassembled WGS sequence"/>
</dbReference>
<dbReference type="Pfam" id="PF13426">
    <property type="entry name" value="PAS_9"/>
    <property type="match status" value="1"/>
</dbReference>
<dbReference type="SUPFAM" id="SSF55785">
    <property type="entry name" value="PYP-like sensor domain (PAS domain)"/>
    <property type="match status" value="1"/>
</dbReference>
<evidence type="ECO:0000259" key="2">
    <source>
        <dbReference type="PROSITE" id="PS50113"/>
    </source>
</evidence>
<feature type="domain" description="PAC" evidence="2">
    <location>
        <begin position="98"/>
        <end position="150"/>
    </location>
</feature>
<evidence type="ECO:0000313" key="4">
    <source>
        <dbReference type="EMBL" id="GAA3159533.1"/>
    </source>
</evidence>
<sequence>MSDTTGEGAGGPGQEPRAELGRLLEEDPADLYENAPMGYLSTLPDGAIVKVNRTFCAWTGRGADEVIGTRFQDLLTVGGRVYHETHLAPLLRMQGAVREIALDVLRRDGSALPCLLNAVEVRDDAGAPVLVRATLFEATARRRYERELLAAQRVAQESEARSRTVQQVVSDLAAATSVEEVASVIVARGRAAMQARSAALAVLDDPATLDPQALPELRLIRSDGVPAALVRALQEAAGARLVLELAEGVRTVPLDGRLRSVRPAVAAAMDAAGLSALTFVPVTADSRRLGLLLLGLGGRQEGELISLDAPEVVPTEDPAVVELLWTLGRQAGQALERARLHEETARQAERAAFLLEAARLLAGAADVPETAERLASLAVQRLADVCVIDLAEEHGTTRPAVRHGDPDRQHLAEALRARHLPQRDVPHPSVEAMREGRTRWVRSIDDDFLRAITVDEEHLSIARRLELSSLVAVPLLAEGRRLGVVTLGVDRRRRPFTAADVEMAEQLGLQVSLVVAKAQRYELDVRTSHTLQANLLPPAPPAVAGLSTAVRYLAATQGVEVGGDFYDVVVLPNGHVALAVGDVVGHDLTAAATMGQLTSVYRALLVDRPSPSALIDRLQASWSLLGLQRMATALFASLDPATGQLRVASAGHLPPLLLTDGHAELLPVQPSRMLGAPPAPAPALEWAGVVPPGSTLVLFTDGLVESRSADLDEGLVALLAAASASGTSDPDELCDRLLAELTGRHRADDIALLALTRLP</sequence>
<dbReference type="InterPro" id="IPR000014">
    <property type="entry name" value="PAS"/>
</dbReference>
<feature type="domain" description="PPM-type phosphatase" evidence="3">
    <location>
        <begin position="550"/>
        <end position="757"/>
    </location>
</feature>
<evidence type="ECO:0000256" key="1">
    <source>
        <dbReference type="ARBA" id="ARBA00022801"/>
    </source>
</evidence>
<dbReference type="InterPro" id="IPR035965">
    <property type="entry name" value="PAS-like_dom_sf"/>
</dbReference>
<dbReference type="InterPro" id="IPR036457">
    <property type="entry name" value="PPM-type-like_dom_sf"/>
</dbReference>
<name>A0ABP6NW46_9ACTN</name>
<organism evidence="4 5">
    <name type="scientific">Blastococcus jejuensis</name>
    <dbReference type="NCBI Taxonomy" id="351224"/>
    <lineage>
        <taxon>Bacteria</taxon>
        <taxon>Bacillati</taxon>
        <taxon>Actinomycetota</taxon>
        <taxon>Actinomycetes</taxon>
        <taxon>Geodermatophilales</taxon>
        <taxon>Geodermatophilaceae</taxon>
        <taxon>Blastococcus</taxon>
    </lineage>
</organism>
<dbReference type="PROSITE" id="PS51746">
    <property type="entry name" value="PPM_2"/>
    <property type="match status" value="1"/>
</dbReference>
<evidence type="ECO:0000313" key="5">
    <source>
        <dbReference type="Proteomes" id="UP001499924"/>
    </source>
</evidence>
<dbReference type="SMART" id="SM00091">
    <property type="entry name" value="PAS"/>
    <property type="match status" value="1"/>
</dbReference>
<dbReference type="EMBL" id="BAAAVV010000002">
    <property type="protein sequence ID" value="GAA3159533.1"/>
    <property type="molecule type" value="Genomic_DNA"/>
</dbReference>
<dbReference type="InterPro" id="IPR052016">
    <property type="entry name" value="Bact_Sigma-Reg"/>
</dbReference>
<dbReference type="PANTHER" id="PTHR43156:SF2">
    <property type="entry name" value="STAGE II SPORULATION PROTEIN E"/>
    <property type="match status" value="1"/>
</dbReference>
<comment type="caution">
    <text evidence="4">The sequence shown here is derived from an EMBL/GenBank/DDBJ whole genome shotgun (WGS) entry which is preliminary data.</text>
</comment>
<dbReference type="InterPro" id="IPR003018">
    <property type="entry name" value="GAF"/>
</dbReference>
<keyword evidence="5" id="KW-1185">Reference proteome</keyword>
<dbReference type="PROSITE" id="PS50113">
    <property type="entry name" value="PAC"/>
    <property type="match status" value="1"/>
</dbReference>
<evidence type="ECO:0000259" key="3">
    <source>
        <dbReference type="PROSITE" id="PS51746"/>
    </source>
</evidence>
<dbReference type="Gene3D" id="3.60.40.10">
    <property type="entry name" value="PPM-type phosphatase domain"/>
    <property type="match status" value="1"/>
</dbReference>
<gene>
    <name evidence="4" type="ORF">GCM10010531_08670</name>
</gene>